<evidence type="ECO:0000313" key="2">
    <source>
        <dbReference type="Proteomes" id="UP001457282"/>
    </source>
</evidence>
<reference evidence="1 2" key="1">
    <citation type="journal article" date="2023" name="G3 (Bethesda)">
        <title>A chromosome-length genome assembly and annotation of blackberry (Rubus argutus, cv. 'Hillquist').</title>
        <authorList>
            <person name="Bruna T."/>
            <person name="Aryal R."/>
            <person name="Dudchenko O."/>
            <person name="Sargent D.J."/>
            <person name="Mead D."/>
            <person name="Buti M."/>
            <person name="Cavallini A."/>
            <person name="Hytonen T."/>
            <person name="Andres J."/>
            <person name="Pham M."/>
            <person name="Weisz D."/>
            <person name="Mascagni F."/>
            <person name="Usai G."/>
            <person name="Natali L."/>
            <person name="Bassil N."/>
            <person name="Fernandez G.E."/>
            <person name="Lomsadze A."/>
            <person name="Armour M."/>
            <person name="Olukolu B."/>
            <person name="Poorten T."/>
            <person name="Britton C."/>
            <person name="Davik J."/>
            <person name="Ashrafi H."/>
            <person name="Aiden E.L."/>
            <person name="Borodovsky M."/>
            <person name="Worthington M."/>
        </authorList>
    </citation>
    <scope>NUCLEOTIDE SEQUENCE [LARGE SCALE GENOMIC DNA]</scope>
    <source>
        <strain evidence="1">PI 553951</strain>
    </source>
</reference>
<protein>
    <submittedName>
        <fullName evidence="1">Uncharacterized protein</fullName>
    </submittedName>
</protein>
<name>A0AAW1VY27_RUBAR</name>
<dbReference type="EMBL" id="JBEDUW010000007">
    <property type="protein sequence ID" value="KAK9912303.1"/>
    <property type="molecule type" value="Genomic_DNA"/>
</dbReference>
<sequence length="81" mass="9012">MADVADVAVCTNNLRVWSQFGNVNITARDEKGHDDDSVIVTAEDEDIADSILRNSPWPALDFAVHVQVWPATKEIEDLPTY</sequence>
<comment type="caution">
    <text evidence="1">The sequence shown here is derived from an EMBL/GenBank/DDBJ whole genome shotgun (WGS) entry which is preliminary data.</text>
</comment>
<keyword evidence="2" id="KW-1185">Reference proteome</keyword>
<organism evidence="1 2">
    <name type="scientific">Rubus argutus</name>
    <name type="common">Southern blackberry</name>
    <dbReference type="NCBI Taxonomy" id="59490"/>
    <lineage>
        <taxon>Eukaryota</taxon>
        <taxon>Viridiplantae</taxon>
        <taxon>Streptophyta</taxon>
        <taxon>Embryophyta</taxon>
        <taxon>Tracheophyta</taxon>
        <taxon>Spermatophyta</taxon>
        <taxon>Magnoliopsida</taxon>
        <taxon>eudicotyledons</taxon>
        <taxon>Gunneridae</taxon>
        <taxon>Pentapetalae</taxon>
        <taxon>rosids</taxon>
        <taxon>fabids</taxon>
        <taxon>Rosales</taxon>
        <taxon>Rosaceae</taxon>
        <taxon>Rosoideae</taxon>
        <taxon>Rosoideae incertae sedis</taxon>
        <taxon>Rubus</taxon>
    </lineage>
</organism>
<dbReference type="AlphaFoldDB" id="A0AAW1VY27"/>
<gene>
    <name evidence="1" type="ORF">M0R45_036172</name>
</gene>
<proteinExistence type="predicted"/>
<accession>A0AAW1VY27</accession>
<dbReference type="Proteomes" id="UP001457282">
    <property type="component" value="Unassembled WGS sequence"/>
</dbReference>
<evidence type="ECO:0000313" key="1">
    <source>
        <dbReference type="EMBL" id="KAK9912303.1"/>
    </source>
</evidence>